<protein>
    <submittedName>
        <fullName evidence="1">Uncharacterized protein</fullName>
    </submittedName>
</protein>
<accession>A0A926KZ00</accession>
<evidence type="ECO:0000313" key="2">
    <source>
        <dbReference type="Proteomes" id="UP000650466"/>
    </source>
</evidence>
<comment type="caution">
    <text evidence="1">The sequence shown here is derived from an EMBL/GenBank/DDBJ whole genome shotgun (WGS) entry which is preliminary data.</text>
</comment>
<dbReference type="AlphaFoldDB" id="A0A926KZ00"/>
<proteinExistence type="predicted"/>
<evidence type="ECO:0000313" key="1">
    <source>
        <dbReference type="EMBL" id="MBD0384833.1"/>
    </source>
</evidence>
<reference evidence="1" key="1">
    <citation type="submission" date="2020-09" db="EMBL/GenBank/DDBJ databases">
        <title>Draft Genome Sequence of Paenibacillus sp. WST5.</title>
        <authorList>
            <person name="Bao Z."/>
        </authorList>
    </citation>
    <scope>NUCLEOTIDE SEQUENCE</scope>
    <source>
        <strain evidence="1">WST5</strain>
    </source>
</reference>
<keyword evidence="2" id="KW-1185">Reference proteome</keyword>
<dbReference type="RefSeq" id="WP_188178590.1">
    <property type="nucleotide sequence ID" value="NZ_JACVVD010000029.1"/>
</dbReference>
<sequence length="65" mass="7385">MALWQFYSRIGVQSEKGNETLYEQNGIPACLKMWGAVTLIETPMRIFLYNGNGAEIEKACLSQDR</sequence>
<dbReference type="Proteomes" id="UP000650466">
    <property type="component" value="Unassembled WGS sequence"/>
</dbReference>
<gene>
    <name evidence="1" type="ORF">ICC18_33010</name>
</gene>
<dbReference type="EMBL" id="JACVVD010000029">
    <property type="protein sequence ID" value="MBD0384833.1"/>
    <property type="molecule type" value="Genomic_DNA"/>
</dbReference>
<organism evidence="1 2">
    <name type="scientific">Paenibacillus sedimenti</name>
    <dbReference type="NCBI Taxonomy" id="2770274"/>
    <lineage>
        <taxon>Bacteria</taxon>
        <taxon>Bacillati</taxon>
        <taxon>Bacillota</taxon>
        <taxon>Bacilli</taxon>
        <taxon>Bacillales</taxon>
        <taxon>Paenibacillaceae</taxon>
        <taxon>Paenibacillus</taxon>
    </lineage>
</organism>
<name>A0A926KZ00_9BACL</name>